<keyword evidence="1" id="KW-0732">Signal</keyword>
<sequence>MKKFLLNSIFLLLVINSGYSLDKVAVEIPMSITAVNNTTGSTDYCESDNVKFAAPQILGQIVSGTNNYVWTLKYKGTDNQFHSTGISLGSGSETYVFTKDLLDGYFGKELQLTVQKGNFISQPSAVFKMYPSFITDEFIDGAGIVSRTKGSMVSLKIQKGKFEDSINIVAYTDLPKNLTFTEDEENAGDVAFNLNFIQSNPSSSTIDGTNYSFTHSDDATHHYINIYYSNQTTDGNTVYLQIFEGSQFTTMGKYIRGNSCSTPQSVTFPAFEFQPFSVEYSTTTTIEDQGGNKVFQASQFGGSKDIVFNVVGGYFSEVNEDITSVPKTFTYTLPDGFDEYVEKTETIESEGLNASGAPLYSSPFTFILINPDPPSIVVSPPSVEASITSEEDLLNLYNSYDVTTKASFFKTNKEYKYIISLENPDPNEEVSSSQITTGGEANIQGEHTIETLGNYNYILNVYDASDDALVFTSRDNALFTLPGGSEDDLNGDEIDDDTQTEEDVNTVVITPDQMRVLYLGKTDETFYNANDGTIRTGFTGNFNYRLNSTSDWTTFNSNGLITNVAPGDYTLEVETNNSALKRVGSQAGISIIPIQFPLSGTLSLTNPNDRLYHYPEGTEGAIAHKSTLSITPAGGSGSYEVIGVYNTGGSTFEQFGFTHNSGNYSLTNLKLEKSYSVYILDNADNAKAFWYNATGNNINNSILNSPPSGVGYLEIRVQPAIQNQEAIALKATDYSIWNGSSDVSRNSEAFHLRCNNDEDIKLSFTIDNKGRRDETGVDIDEMRFALLPSTTASPSLSNYGLKDNGGTIVVDASIEYPFTISSNPLDSDELLLSIDGIGADDYNLWVLEDPILYDNSVYKGYKVNASEISVTEPESISITFEKEPSTTNQSASDLFWYKDDADADQYYHVSRNGGTDGTFYVNIAGGVGNYSFNLINDSDNEVKSSTTISGNAYQFETLEAGTYKVGTFSDQSICTVIPSNTNTQYTVEAPDALTITTSAENKGGLTEYQVSGNNQSDGVITINVSDGIPDYSALIYKYDYSGNSYQLIASKNVDDFRGSHSFTDLSAGDYKIVVKDKYYTFGSSIATVTDFSTSFPDTDNTTGDVVVSEVVTLNEPPPLAITVKALDFNASDNTSFVTIDDSENTEQLHVQCNFGAKAYTGEVQVEISGGIPYYVPVDNNIFYKLSYEDGKGNSISTTYSASYNATEGKYISETKIHNALPAGEITITYEAFSKDVDASDVEHDDKSVAYDLQAPEALAIKFNAPELPTCITGTPVTGDETTNGILNLSVNGGIFLQNADKRYYNVFTQHTTYPIYSDTVSQFRLADDGNHISSTLQIKVEDRYNCPCSDITLTPEYSNSIYDATIRNNNQTEIQNIVTAVENDNTVDKPTTFPYFLSDYPPIEADIVSNWTSCKEGEDGSLVVSHLIGGTGESYQVGLFVQGSDTPLQETTKNASDEFVFNNLPQGNYEVKVIFDKCQFYRPIDTISLTYINKNSQTTSTGTITDAVVEVKEPVPVELTLSDVNIPSCKGINNGSFDLSVEGGYAPYTLRIWQQDDGSEGVVYHDEEYLDAISVGTSTGLENTSSVDFSINNLLGGKYYKIYIEDALGCTHVERYINFENEKYSELGIDEPNSNSDDLYGTQFLQQKHLYSSLSLSSKKTSCEASADGEILLNVKNVLANTFQVRWVRNRTEFDATDVKTVSAGMDNLLAFNGLENGSYSFQYNEGGSCGWKDFGPTIPITSLPEITASFIENIIPSEQGCGLYSLKSGIASTTVPMTFILQKEVGGSWNDEDKVDGSNNAVETFSNLGAGTYRIGLRYHNDCDTYYSDSYTLGNFVLKTIDLENQITCWNDLGSIAVSARLDGNLVQGDINYILYKLEGGNYVESTSNTLGAFESLEAGDYYVKATKGADVSCLQTSEFTYFSINIPDELLLNVQADNTLAVRCSGSNTAKAIVNITGGVAPYTLSVSDGFSDEREIEFDAEGTFNIENLSWGGDYSFILVDGDCSDEVTGNLTFDANDIVLNATPADKDYCSLNTGSVDIELQNISNNVEVILDGEFYQNVNTLTFTISNLEAGQHSIKVTDLTTSCESEVIEFNIDQETKDYYADYEVVASPNCDAEDGEVNLLVKDLADNPLNINDFTILWVEDNLTSATRSDLGKGVHKVIFTDQRGCQEELTVQLNAINAAAFEEDIALRELPYCNQPTGEVVIKATSGKSPFSFVPYEGITVLDQNTTTGTFRLGGLKVDEEYNFELRDASCESYITIKIEDEKVGHVFGKVAGNVTPASCGKEIGSYELTSYAEDDYLIEWLGTSQKGKLLENVLAGDYEALITHNDTQCDTTIQISIGERSAVILALVATDSSNCGLGTGSIEVIASGGGNSYSYEWKKGNFEFDEKSESISDLFSGVYHVTAYDQYGCSSNTLRINIQDRETLKAVLLPIQNSTCKEVNDGEMQVIVSGGLAPYEFNWDNTGFVEGKDTNTALASGNHVVIVKDQRGCTFETNIVTLEADDPIKLILEKSNPTCFGASDGTFEIAGINKDASFINTLILKDSLDNVVSTSGYKILFEGLSSGEYILEVISNTGCTVNTSIKLEDPDPLKLELDYTNQPKCLDGTDGRISVNTIGGSGDFTYLWTNQAGQTVGNASLLENVGVGTYSLKVTDNNSSLNCSADGTFTIEELDTLSIAKIDLVSPKCNGNADGSIEIRIQGGEAPYQIEWEGFNNFTNKLNNITVGDYRVIITDRNACVKDTVISLVEQPDPLQVTVISKTDASCDELSDGSAEIFVQGGTLPYTIKWNNNQRGTSLQNVSKGTYFVDVTDRNGCTFERVEVQINAPDPIVGEIIELTDPSCVGAFDGSVVLKATGGTKDYILSSTNAVFIESLTDSTFKVEGYGQGLYDLQLTDKNACRSNFISFRLNDPASIQVDSVKIVETSCFGSEDGSITVHASGGTNNLSYVWDNGRIGNFVDGLSAGKYTVYISDIDKGCEESKTYTVTTPSALEGEIAQVINPTCVEGGDASIALSISGGTAPYTYEWNNGMTTESIENLASGSYTVVVTDKNGCSITLSQEIVDPDPIVVDIHNLTDFIEICEGAFYTIDAGSQWKDVRWTSDRGLDDFNRTLIITEAGNYTLHLTTTEGCETTYDFEVVHRDDLLIPQFLIDHSAQEKFDTYVIVDLTQPVPDDISWTIEPQIEVVDSTDYTYEIRFTQAGEYTIRQRSVLAGCVAEKVQTVNVGVFAGGRFGIIGDNVSNEKEEIRIFEVTPNPSKGTFSIYIGLSEQMNAYVSLHQMNGLKLWDQSLKNSDHYEIKYSNEKLPTGMYLLKLHTLKGVKVLKVMIGN</sequence>
<dbReference type="InterPro" id="IPR025667">
    <property type="entry name" value="SprB_repeat"/>
</dbReference>
<dbReference type="RefSeq" id="WP_169657372.1">
    <property type="nucleotide sequence ID" value="NZ_JABANE010000034.1"/>
</dbReference>
<evidence type="ECO:0000313" key="3">
    <source>
        <dbReference type="Proteomes" id="UP000576082"/>
    </source>
</evidence>
<dbReference type="InterPro" id="IPR026444">
    <property type="entry name" value="Secre_tail"/>
</dbReference>
<dbReference type="Proteomes" id="UP000576082">
    <property type="component" value="Unassembled WGS sequence"/>
</dbReference>
<comment type="caution">
    <text evidence="2">The sequence shown here is derived from an EMBL/GenBank/DDBJ whole genome shotgun (WGS) entry which is preliminary data.</text>
</comment>
<accession>A0A7X9X9T7</accession>
<evidence type="ECO:0000256" key="1">
    <source>
        <dbReference type="SAM" id="SignalP"/>
    </source>
</evidence>
<reference evidence="2 3" key="1">
    <citation type="submission" date="2020-04" db="EMBL/GenBank/DDBJ databases">
        <title>Flammeovirga sp. SR4, a novel species isolated from seawater.</title>
        <authorList>
            <person name="Wang X."/>
        </authorList>
    </citation>
    <scope>NUCLEOTIDE SEQUENCE [LARGE SCALE GENOMIC DNA]</scope>
    <source>
        <strain evidence="2 3">ATCC 23126</strain>
    </source>
</reference>
<gene>
    <name evidence="2" type="ORF">HHU12_14020</name>
</gene>
<dbReference type="EMBL" id="JABANE010000034">
    <property type="protein sequence ID" value="NME69087.1"/>
    <property type="molecule type" value="Genomic_DNA"/>
</dbReference>
<dbReference type="Gene3D" id="2.60.40.740">
    <property type="match status" value="2"/>
</dbReference>
<feature type="signal peptide" evidence="1">
    <location>
        <begin position="1"/>
        <end position="20"/>
    </location>
</feature>
<keyword evidence="3" id="KW-1185">Reference proteome</keyword>
<organism evidence="2 3">
    <name type="scientific">Flammeovirga aprica JL-4</name>
    <dbReference type="NCBI Taxonomy" id="694437"/>
    <lineage>
        <taxon>Bacteria</taxon>
        <taxon>Pseudomonadati</taxon>
        <taxon>Bacteroidota</taxon>
        <taxon>Cytophagia</taxon>
        <taxon>Cytophagales</taxon>
        <taxon>Flammeovirgaceae</taxon>
        <taxon>Flammeovirga</taxon>
    </lineage>
</organism>
<feature type="chain" id="PRO_5030646568" evidence="1">
    <location>
        <begin position="21"/>
        <end position="3336"/>
    </location>
</feature>
<dbReference type="Pfam" id="PF13573">
    <property type="entry name" value="SprB"/>
    <property type="match status" value="6"/>
</dbReference>
<protein>
    <submittedName>
        <fullName evidence="2">T9SS type A sorting domain-containing protein</fullName>
    </submittedName>
</protein>
<evidence type="ECO:0000313" key="2">
    <source>
        <dbReference type="EMBL" id="NME69087.1"/>
    </source>
</evidence>
<dbReference type="NCBIfam" id="TIGR04183">
    <property type="entry name" value="Por_Secre_tail"/>
    <property type="match status" value="1"/>
</dbReference>
<proteinExistence type="predicted"/>
<name>A0A7X9X9T7_9BACT</name>